<dbReference type="STRING" id="1195236.CTER_5532"/>
<comment type="subunit">
    <text evidence="12">Homotetramer.</text>
</comment>
<feature type="binding site" evidence="12">
    <location>
        <begin position="169"/>
        <end position="170"/>
    </location>
    <ligand>
        <name>(S)-2,3,4,5-tetrahydrodipicolinate</name>
        <dbReference type="ChEBI" id="CHEBI:16845"/>
    </ligand>
</feature>
<keyword evidence="5 12" id="KW-0560">Oxidoreductase</keyword>
<sequence>MIKVCISGLGRTGKEIAKAVLDQEDIQLVSVICSPSSKTKNMDLGRVLGIDNTGIIIRSSDNLEEIIFRNKPDVVIDFSNPKSALKNALIFSKYRVNIVIGTTGFTPYELKKIFILTRKYKNGIVYAPNITLGVNVMMLLTNLTASLLNGYDFQITEVHHKNKLDSPSGTAKKIALEIQGGLKNTGMPMPASEIPINSVRAGGVIGRHEVMIVGEEDKIEISHESFSRKAFAQGALKAAKFVHKKSGYFEMRDVLDLEKVLKTYIENNDRSRRRSPELKQKSV</sequence>
<proteinExistence type="inferred from homology"/>
<dbReference type="Gene3D" id="3.30.360.10">
    <property type="entry name" value="Dihydrodipicolinate Reductase, domain 2"/>
    <property type="match status" value="1"/>
</dbReference>
<keyword evidence="16" id="KW-1185">Reference proteome</keyword>
<evidence type="ECO:0000256" key="4">
    <source>
        <dbReference type="ARBA" id="ARBA00022915"/>
    </source>
</evidence>
<evidence type="ECO:0000256" key="10">
    <source>
        <dbReference type="ARBA" id="ARBA00049080"/>
    </source>
</evidence>
<comment type="subcellular location">
    <subcellularLocation>
        <location evidence="12">Cytoplasm</location>
    </subcellularLocation>
</comment>
<name>S0FXR1_RUMCE</name>
<dbReference type="PANTHER" id="PTHR20836:SF0">
    <property type="entry name" value="4-HYDROXY-TETRAHYDRODIPICOLINATE REDUCTASE 1, CHLOROPLASTIC-RELATED"/>
    <property type="match status" value="1"/>
</dbReference>
<feature type="domain" description="Dihydrodipicolinate reductase N-terminal" evidence="13">
    <location>
        <begin position="2"/>
        <end position="129"/>
    </location>
</feature>
<keyword evidence="12" id="KW-0963">Cytoplasm</keyword>
<dbReference type="Gene3D" id="3.40.50.720">
    <property type="entry name" value="NAD(P)-binding Rossmann-like Domain"/>
    <property type="match status" value="1"/>
</dbReference>
<dbReference type="SUPFAM" id="SSF51735">
    <property type="entry name" value="NAD(P)-binding Rossmann-fold domains"/>
    <property type="match status" value="1"/>
</dbReference>
<feature type="binding site" evidence="12">
    <location>
        <position position="160"/>
    </location>
    <ligand>
        <name>(S)-2,3,4,5-tetrahydrodipicolinate</name>
        <dbReference type="ChEBI" id="CHEBI:16845"/>
    </ligand>
</feature>
<evidence type="ECO:0000256" key="3">
    <source>
        <dbReference type="ARBA" id="ARBA00022857"/>
    </source>
</evidence>
<comment type="catalytic activity">
    <reaction evidence="11 12">
        <text>(S)-2,3,4,5-tetrahydrodipicolinate + NAD(+) + H2O = (2S,4S)-4-hydroxy-2,3,4,5-tetrahydrodipicolinate + NADH + H(+)</text>
        <dbReference type="Rhea" id="RHEA:35323"/>
        <dbReference type="ChEBI" id="CHEBI:15377"/>
        <dbReference type="ChEBI" id="CHEBI:15378"/>
        <dbReference type="ChEBI" id="CHEBI:16845"/>
        <dbReference type="ChEBI" id="CHEBI:57540"/>
        <dbReference type="ChEBI" id="CHEBI:57945"/>
        <dbReference type="ChEBI" id="CHEBI:67139"/>
        <dbReference type="EC" id="1.17.1.8"/>
    </reaction>
</comment>
<dbReference type="HAMAP" id="MF_00102">
    <property type="entry name" value="DapB"/>
    <property type="match status" value="1"/>
</dbReference>
<comment type="pathway">
    <text evidence="8 12">Amino-acid biosynthesis; L-lysine biosynthesis via DAP pathway; (S)-tetrahydrodipicolinate from L-aspartate: step 4/4.</text>
</comment>
<dbReference type="Pfam" id="PF01113">
    <property type="entry name" value="DapB_N"/>
    <property type="match status" value="1"/>
</dbReference>
<feature type="active site" description="Proton donor" evidence="12">
    <location>
        <position position="163"/>
    </location>
</feature>
<evidence type="ECO:0000256" key="5">
    <source>
        <dbReference type="ARBA" id="ARBA00023002"/>
    </source>
</evidence>
<dbReference type="GO" id="GO:0051287">
    <property type="term" value="F:NAD binding"/>
    <property type="evidence" value="ECO:0007669"/>
    <property type="project" value="UniProtKB-UniRule"/>
</dbReference>
<dbReference type="NCBIfam" id="TIGR00036">
    <property type="entry name" value="dapB"/>
    <property type="match status" value="1"/>
</dbReference>
<evidence type="ECO:0000313" key="16">
    <source>
        <dbReference type="Proteomes" id="UP000014155"/>
    </source>
</evidence>
<dbReference type="InterPro" id="IPR023940">
    <property type="entry name" value="DHDPR_bac"/>
</dbReference>
<evidence type="ECO:0000256" key="8">
    <source>
        <dbReference type="ARBA" id="ARBA00037922"/>
    </source>
</evidence>
<comment type="caution">
    <text evidence="15">The sequence shown here is derived from an EMBL/GenBank/DDBJ whole genome shotgun (WGS) entry which is preliminary data.</text>
</comment>
<comment type="similarity">
    <text evidence="1 12">Belongs to the DapB family.</text>
</comment>
<dbReference type="PATRIC" id="fig|1195236.3.peg.332"/>
<feature type="binding site" evidence="12">
    <location>
        <begin position="101"/>
        <end position="103"/>
    </location>
    <ligand>
        <name>NAD(+)</name>
        <dbReference type="ChEBI" id="CHEBI:57540"/>
    </ligand>
</feature>
<dbReference type="Pfam" id="PF05173">
    <property type="entry name" value="DapB_C"/>
    <property type="match status" value="1"/>
</dbReference>
<dbReference type="AlphaFoldDB" id="S0FXR1"/>
<keyword evidence="4 12" id="KW-0220">Diaminopimelate biosynthesis</keyword>
<dbReference type="InterPro" id="IPR000846">
    <property type="entry name" value="DapB_N"/>
</dbReference>
<keyword evidence="6 12" id="KW-0520">NAD</keyword>
<keyword evidence="2 12" id="KW-0028">Amino-acid biosynthesis</keyword>
<dbReference type="PIRSF" id="PIRSF000161">
    <property type="entry name" value="DHPR"/>
    <property type="match status" value="1"/>
</dbReference>
<evidence type="ECO:0000313" key="15">
    <source>
        <dbReference type="EMBL" id="EMS73904.1"/>
    </source>
</evidence>
<dbReference type="UniPathway" id="UPA00034">
    <property type="reaction ID" value="UER00018"/>
</dbReference>
<dbReference type="EC" id="1.17.1.8" evidence="9 12"/>
<dbReference type="RefSeq" id="WP_004623227.1">
    <property type="nucleotide sequence ID" value="NZ_AORV01000010.1"/>
</dbReference>
<dbReference type="InterPro" id="IPR022663">
    <property type="entry name" value="DapB_C"/>
</dbReference>
<evidence type="ECO:0000256" key="6">
    <source>
        <dbReference type="ARBA" id="ARBA00023027"/>
    </source>
</evidence>
<comment type="catalytic activity">
    <reaction evidence="10 12">
        <text>(S)-2,3,4,5-tetrahydrodipicolinate + NADP(+) + H2O = (2S,4S)-4-hydroxy-2,3,4,5-tetrahydrodipicolinate + NADPH + H(+)</text>
        <dbReference type="Rhea" id="RHEA:35331"/>
        <dbReference type="ChEBI" id="CHEBI:15377"/>
        <dbReference type="ChEBI" id="CHEBI:15378"/>
        <dbReference type="ChEBI" id="CHEBI:16845"/>
        <dbReference type="ChEBI" id="CHEBI:57783"/>
        <dbReference type="ChEBI" id="CHEBI:58349"/>
        <dbReference type="ChEBI" id="CHEBI:67139"/>
        <dbReference type="EC" id="1.17.1.8"/>
    </reaction>
</comment>
<evidence type="ECO:0000256" key="1">
    <source>
        <dbReference type="ARBA" id="ARBA00006642"/>
    </source>
</evidence>
<evidence type="ECO:0000259" key="14">
    <source>
        <dbReference type="Pfam" id="PF05173"/>
    </source>
</evidence>
<keyword evidence="7 12" id="KW-0457">Lysine biosynthesis</keyword>
<feature type="binding site" evidence="12">
    <location>
        <position position="51"/>
    </location>
    <ligand>
        <name>NAD(+)</name>
        <dbReference type="ChEBI" id="CHEBI:57540"/>
    </ligand>
</feature>
<comment type="caution">
    <text evidence="12">Lacks conserved residue(s) required for the propagation of feature annotation.</text>
</comment>
<dbReference type="GO" id="GO:0016726">
    <property type="term" value="F:oxidoreductase activity, acting on CH or CH2 groups, NAD or NADP as acceptor"/>
    <property type="evidence" value="ECO:0007669"/>
    <property type="project" value="UniProtKB-UniRule"/>
</dbReference>
<dbReference type="GO" id="GO:0005737">
    <property type="term" value="C:cytoplasm"/>
    <property type="evidence" value="ECO:0007669"/>
    <property type="project" value="UniProtKB-SubCell"/>
</dbReference>
<evidence type="ECO:0000259" key="13">
    <source>
        <dbReference type="Pfam" id="PF01113"/>
    </source>
</evidence>
<evidence type="ECO:0000256" key="2">
    <source>
        <dbReference type="ARBA" id="ARBA00022605"/>
    </source>
</evidence>
<dbReference type="CDD" id="cd02274">
    <property type="entry name" value="DHDPR_N"/>
    <property type="match status" value="1"/>
</dbReference>
<evidence type="ECO:0000256" key="12">
    <source>
        <dbReference type="HAMAP-Rule" id="MF_00102"/>
    </source>
</evidence>
<feature type="active site" description="Proton donor/acceptor" evidence="12">
    <location>
        <position position="159"/>
    </location>
</feature>
<dbReference type="GO" id="GO:0009089">
    <property type="term" value="P:lysine biosynthetic process via diaminopimelate"/>
    <property type="evidence" value="ECO:0007669"/>
    <property type="project" value="UniProtKB-UniRule"/>
</dbReference>
<dbReference type="GO" id="GO:0008839">
    <property type="term" value="F:4-hydroxy-tetrahydrodipicolinate reductase"/>
    <property type="evidence" value="ECO:0007669"/>
    <property type="project" value="UniProtKB-UniRule"/>
</dbReference>
<comment type="function">
    <text evidence="12">Catalyzes the conversion of 4-hydroxy-tetrahydrodipicolinate (HTPA) to tetrahydrodipicolinate.</text>
</comment>
<dbReference type="GO" id="GO:0019877">
    <property type="term" value="P:diaminopimelate biosynthetic process"/>
    <property type="evidence" value="ECO:0007669"/>
    <property type="project" value="UniProtKB-UniRule"/>
</dbReference>
<dbReference type="GO" id="GO:0050661">
    <property type="term" value="F:NADP binding"/>
    <property type="evidence" value="ECO:0007669"/>
    <property type="project" value="UniProtKB-UniRule"/>
</dbReference>
<dbReference type="eggNOG" id="COG0289">
    <property type="taxonomic scope" value="Bacteria"/>
</dbReference>
<dbReference type="SUPFAM" id="SSF55347">
    <property type="entry name" value="Glyceraldehyde-3-phosphate dehydrogenase-like, C-terminal domain"/>
    <property type="match status" value="1"/>
</dbReference>
<protein>
    <recommendedName>
        <fullName evidence="9 12">4-hydroxy-tetrahydrodipicolinate reductase</fullName>
        <shortName evidence="12">HTPA reductase</shortName>
        <ecNumber evidence="9 12">1.17.1.8</ecNumber>
    </recommendedName>
</protein>
<dbReference type="Proteomes" id="UP000014155">
    <property type="component" value="Unassembled WGS sequence"/>
</dbReference>
<evidence type="ECO:0000256" key="11">
    <source>
        <dbReference type="ARBA" id="ARBA00049396"/>
    </source>
</evidence>
<reference evidence="15 16" key="1">
    <citation type="journal article" date="2013" name="Genome Announc.">
        <title>Draft Genome Sequence of the Cellulolytic, Mesophilic, Anaerobic Bacterium Clostridium termitidis Strain CT1112 (DSM 5398).</title>
        <authorList>
            <person name="Lal S."/>
            <person name="Ramachandran U."/>
            <person name="Zhang X."/>
            <person name="Munir R."/>
            <person name="Sparling R."/>
            <person name="Levin D.B."/>
        </authorList>
    </citation>
    <scope>NUCLEOTIDE SEQUENCE [LARGE SCALE GENOMIC DNA]</scope>
    <source>
        <strain evidence="15 16">CT1112</strain>
    </source>
</reference>
<dbReference type="EMBL" id="AORV01000010">
    <property type="protein sequence ID" value="EMS73904.1"/>
    <property type="molecule type" value="Genomic_DNA"/>
</dbReference>
<organism evidence="15 16">
    <name type="scientific">Ruminiclostridium cellobioparum subsp. termitidis CT1112</name>
    <dbReference type="NCBI Taxonomy" id="1195236"/>
    <lineage>
        <taxon>Bacteria</taxon>
        <taxon>Bacillati</taxon>
        <taxon>Bacillota</taxon>
        <taxon>Clostridia</taxon>
        <taxon>Eubacteriales</taxon>
        <taxon>Oscillospiraceae</taxon>
        <taxon>Ruminiclostridium</taxon>
    </lineage>
</organism>
<gene>
    <name evidence="12" type="primary">dapB</name>
    <name evidence="15" type="ORF">CTER_5532</name>
</gene>
<evidence type="ECO:0000256" key="9">
    <source>
        <dbReference type="ARBA" id="ARBA00038983"/>
    </source>
</evidence>
<evidence type="ECO:0000256" key="7">
    <source>
        <dbReference type="ARBA" id="ARBA00023154"/>
    </source>
</evidence>
<feature type="domain" description="Dihydrodipicolinate reductase C-terminal" evidence="14">
    <location>
        <begin position="133"/>
        <end position="255"/>
    </location>
</feature>
<dbReference type="PANTHER" id="PTHR20836">
    <property type="entry name" value="DIHYDRODIPICOLINATE REDUCTASE"/>
    <property type="match status" value="1"/>
</dbReference>
<dbReference type="InterPro" id="IPR036291">
    <property type="entry name" value="NAD(P)-bd_dom_sf"/>
</dbReference>
<keyword evidence="3 12" id="KW-0521">NADP</keyword>
<comment type="caution">
    <text evidence="12">Was originally thought to be a dihydrodipicolinate reductase (DHDPR), catalyzing the conversion of dihydrodipicolinate to tetrahydrodipicolinate. However, it was shown in E.coli that the substrate of the enzymatic reaction is not dihydrodipicolinate (DHDP) but in fact (2S,4S)-4-hydroxy-2,3,4,5-tetrahydrodipicolinic acid (HTPA), the product released by the DapA-catalyzed reaction.</text>
</comment>
<accession>S0FXR1</accession>